<feature type="domain" description="SH3b" evidence="2">
    <location>
        <begin position="199"/>
        <end position="244"/>
    </location>
</feature>
<evidence type="ECO:0000313" key="4">
    <source>
        <dbReference type="Proteomes" id="UP000244890"/>
    </source>
</evidence>
<feature type="transmembrane region" description="Helical" evidence="1">
    <location>
        <begin position="13"/>
        <end position="32"/>
    </location>
</feature>
<dbReference type="OrthoDB" id="5319609at2"/>
<accession>A0A2U8FEY8</accession>
<dbReference type="PANTHER" id="PTHR34408">
    <property type="entry name" value="FAMILY PROTEIN, PUTATIVE-RELATED"/>
    <property type="match status" value="1"/>
</dbReference>
<dbReference type="Gene3D" id="2.30.30.40">
    <property type="entry name" value="SH3 Domains"/>
    <property type="match status" value="2"/>
</dbReference>
<protein>
    <submittedName>
        <fullName evidence="3">SH3 domain-containing protein</fullName>
    </submittedName>
</protein>
<dbReference type="KEGG" id="had:CDV25_06105"/>
<reference evidence="3 4" key="1">
    <citation type="submission" date="2017-06" db="EMBL/GenBank/DDBJ databases">
        <title>Complete genome of Helicobacter apodemus.</title>
        <authorList>
            <person name="Cho S."/>
        </authorList>
    </citation>
    <scope>NUCLEOTIDE SEQUENCE [LARGE SCALE GENOMIC DNA]</scope>
    <source>
        <strain evidence="4">SNUVETPUB-15-01</strain>
    </source>
</reference>
<evidence type="ECO:0000259" key="2">
    <source>
        <dbReference type="Pfam" id="PF08239"/>
    </source>
</evidence>
<evidence type="ECO:0000256" key="1">
    <source>
        <dbReference type="SAM" id="Phobius"/>
    </source>
</evidence>
<organism evidence="3 4">
    <name type="scientific">Helicobacter apodemus</name>
    <dbReference type="NCBI Taxonomy" id="135569"/>
    <lineage>
        <taxon>Bacteria</taxon>
        <taxon>Pseudomonadati</taxon>
        <taxon>Campylobacterota</taxon>
        <taxon>Epsilonproteobacteria</taxon>
        <taxon>Campylobacterales</taxon>
        <taxon>Helicobacteraceae</taxon>
        <taxon>Helicobacter</taxon>
    </lineage>
</organism>
<evidence type="ECO:0000313" key="3">
    <source>
        <dbReference type="EMBL" id="AWI34377.1"/>
    </source>
</evidence>
<dbReference type="InterPro" id="IPR052354">
    <property type="entry name" value="Cell_Wall_Dynamics_Protein"/>
</dbReference>
<feature type="domain" description="SH3b" evidence="2">
    <location>
        <begin position="111"/>
        <end position="162"/>
    </location>
</feature>
<sequence>MDMFEGIKRFFKIYPLPIFVLLLAFAIYYSIFEIIKRQDSKIQPLTEAESMLSQEEDNEYNLDVLAQQLQKEIVPLPDDNQTDNNAEIEINNEIPNELEDPKKYITSKVPSLNIREEPNTTSAIIGKFTPQLKAIILEDNGKWVLIGETITQTTLGWVLKAYTRSYFSESFISQVQPNSSENTQKNQGKPIYYTAKVPRLNIRQKPSIDSPIMGKLTPQDSVEIVEEANGWARIKDKNALEGWTLRRSLIEQ</sequence>
<gene>
    <name evidence="3" type="ORF">CDV25_06105</name>
</gene>
<dbReference type="EMBL" id="CP021886">
    <property type="protein sequence ID" value="AWI34377.1"/>
    <property type="molecule type" value="Genomic_DNA"/>
</dbReference>
<keyword evidence="1" id="KW-1133">Transmembrane helix</keyword>
<dbReference type="Proteomes" id="UP000244890">
    <property type="component" value="Chromosome"/>
</dbReference>
<dbReference type="AlphaFoldDB" id="A0A2U8FEY8"/>
<dbReference type="Pfam" id="PF08239">
    <property type="entry name" value="SH3_3"/>
    <property type="match status" value="2"/>
</dbReference>
<keyword evidence="1" id="KW-0812">Transmembrane</keyword>
<keyword evidence="1" id="KW-0472">Membrane</keyword>
<dbReference type="PANTHER" id="PTHR34408:SF1">
    <property type="entry name" value="GLYCOSYL HYDROLASE FAMILY 19 DOMAIN-CONTAINING PROTEIN HI_1415"/>
    <property type="match status" value="1"/>
</dbReference>
<dbReference type="InterPro" id="IPR003646">
    <property type="entry name" value="SH3-like_bac-type"/>
</dbReference>
<name>A0A2U8FEY8_9HELI</name>
<proteinExistence type="predicted"/>